<evidence type="ECO:0000313" key="12">
    <source>
        <dbReference type="Proteomes" id="UP000501991"/>
    </source>
</evidence>
<evidence type="ECO:0000256" key="5">
    <source>
        <dbReference type="ARBA" id="ARBA00022763"/>
    </source>
</evidence>
<keyword evidence="12" id="KW-1185">Reference proteome</keyword>
<comment type="subcellular location">
    <subcellularLocation>
        <location evidence="9">Cytoplasm</location>
    </subcellularLocation>
</comment>
<organism evidence="11 12">
    <name type="scientific">Nitrogeniibacter mangrovi</name>
    <dbReference type="NCBI Taxonomy" id="2016596"/>
    <lineage>
        <taxon>Bacteria</taxon>
        <taxon>Pseudomonadati</taxon>
        <taxon>Pseudomonadota</taxon>
        <taxon>Betaproteobacteria</taxon>
        <taxon>Rhodocyclales</taxon>
        <taxon>Zoogloeaceae</taxon>
        <taxon>Nitrogeniibacter</taxon>
    </lineage>
</organism>
<dbReference type="PANTHER" id="PTHR32294">
    <property type="entry name" value="DNA POLYMERASE III SUBUNIT ALPHA"/>
    <property type="match status" value="1"/>
</dbReference>
<evidence type="ECO:0000256" key="2">
    <source>
        <dbReference type="ARBA" id="ARBA00022679"/>
    </source>
</evidence>
<comment type="similarity">
    <text evidence="9">Belongs to the DNA polymerase type-C family. DnaE2 subfamily.</text>
</comment>
<dbReference type="InterPro" id="IPR040982">
    <property type="entry name" value="DNA_pol3_finger"/>
</dbReference>
<keyword evidence="6 9" id="KW-0239">DNA-directed DNA polymerase</keyword>
<protein>
    <recommendedName>
        <fullName evidence="9">Error-prone DNA polymerase</fullName>
        <ecNumber evidence="9">2.7.7.7</ecNumber>
    </recommendedName>
</protein>
<dbReference type="HAMAP" id="MF_01902">
    <property type="entry name" value="DNApol_error_prone"/>
    <property type="match status" value="1"/>
</dbReference>
<dbReference type="EMBL" id="CP048836">
    <property type="protein sequence ID" value="QID17973.1"/>
    <property type="molecule type" value="Genomic_DNA"/>
</dbReference>
<dbReference type="Pfam" id="PF17657">
    <property type="entry name" value="DNA_pol3_finger"/>
    <property type="match status" value="1"/>
</dbReference>
<dbReference type="GO" id="GO:0003887">
    <property type="term" value="F:DNA-directed DNA polymerase activity"/>
    <property type="evidence" value="ECO:0007669"/>
    <property type="project" value="UniProtKB-UniRule"/>
</dbReference>
<dbReference type="Gene3D" id="1.10.150.870">
    <property type="match status" value="1"/>
</dbReference>
<evidence type="ECO:0000313" key="11">
    <source>
        <dbReference type="EMBL" id="QID17973.1"/>
    </source>
</evidence>
<feature type="domain" description="Polymerase/histidinol phosphatase N-terminal" evidence="10">
    <location>
        <begin position="16"/>
        <end position="94"/>
    </location>
</feature>
<dbReference type="Pfam" id="PF14579">
    <property type="entry name" value="HHH_6"/>
    <property type="match status" value="1"/>
</dbReference>
<keyword evidence="2 9" id="KW-0808">Transferase</keyword>
<dbReference type="PANTHER" id="PTHR32294:SF4">
    <property type="entry name" value="ERROR-PRONE DNA POLYMERASE"/>
    <property type="match status" value="1"/>
</dbReference>
<dbReference type="InterPro" id="IPR016195">
    <property type="entry name" value="Pol/histidinol_Pase-like"/>
</dbReference>
<comment type="function">
    <text evidence="9">DNA polymerase involved in damage-induced mutagenesis and translesion synthesis (TLS). It is not the major replicative DNA polymerase.</text>
</comment>
<name>A0A6C1B3L0_9RHOO</name>
<dbReference type="Pfam" id="PF02811">
    <property type="entry name" value="PHP"/>
    <property type="match status" value="1"/>
</dbReference>
<dbReference type="NCBIfam" id="NF004225">
    <property type="entry name" value="PRK05672.1"/>
    <property type="match status" value="1"/>
</dbReference>
<reference evidence="11 12" key="1">
    <citation type="submission" date="2020-02" db="EMBL/GenBank/DDBJ databases">
        <title>Nitrogenibacter mangrovi gen. nov., sp. nov. isolated from mangrove sediment, a denitrifying betaproteobacterium.</title>
        <authorList>
            <person name="Liao H."/>
            <person name="Tian Y."/>
        </authorList>
    </citation>
    <scope>NUCLEOTIDE SEQUENCE [LARGE SCALE GENOMIC DNA]</scope>
    <source>
        <strain evidence="11 12">M9-3-2</strain>
    </source>
</reference>
<dbReference type="GO" id="GO:0006281">
    <property type="term" value="P:DNA repair"/>
    <property type="evidence" value="ECO:0007669"/>
    <property type="project" value="UniProtKB-UniRule"/>
</dbReference>
<evidence type="ECO:0000256" key="8">
    <source>
        <dbReference type="ARBA" id="ARBA00049244"/>
    </source>
</evidence>
<dbReference type="GO" id="GO:0005737">
    <property type="term" value="C:cytoplasm"/>
    <property type="evidence" value="ECO:0007669"/>
    <property type="project" value="UniProtKB-SubCell"/>
</dbReference>
<evidence type="ECO:0000256" key="1">
    <source>
        <dbReference type="ARBA" id="ARBA00022490"/>
    </source>
</evidence>
<evidence type="ECO:0000259" key="10">
    <source>
        <dbReference type="SMART" id="SM00481"/>
    </source>
</evidence>
<dbReference type="InterPro" id="IPR003141">
    <property type="entry name" value="Pol/His_phosphatase_N"/>
</dbReference>
<proteinExistence type="inferred from homology"/>
<evidence type="ECO:0000256" key="9">
    <source>
        <dbReference type="HAMAP-Rule" id="MF_01902"/>
    </source>
</evidence>
<dbReference type="NCBIfam" id="TIGR00594">
    <property type="entry name" value="polc"/>
    <property type="match status" value="1"/>
</dbReference>
<dbReference type="CDD" id="cd07434">
    <property type="entry name" value="PHP_PolIIIA_DnaE2"/>
    <property type="match status" value="1"/>
</dbReference>
<dbReference type="AlphaFoldDB" id="A0A6C1B3L0"/>
<sequence length="1054" mass="117345">MAISTESRQERPSRYAELHCLSNYSFLRGASHPEELVAQAIRLGYAGLAITDECSLAGAVRAHEGLKEATNNINLTPKQIDFKLIYGSEFTLKCGFKLVLLACNRAGYGNLSALITLGRRRAPKGEYQLSRGDLEGLAPAAVMPDCLALWIAHDSATDADARWFAERFRGRGWLAVELHSGPDDGGRLARLTSLADAAGLPMVATGDVHMHRRGRRPLQDILTALRHRVSVFEAGQRLFPNAERHLRHPLRLARLYPPELLTETTQLVARCDFSLDELRYEYPQEIVPPGETPTSHLRHETEAGLRWRYPRGVPEAVRQTVEKELALIAELRYEPFFLTVYDIVRFARGEGILCQGRGSAANSVVCYALGITAVDPQRASLLFERFLSKERNEPPDIDVDFEHERREIVIQHIYEKYGRERAALAATVIRYRTRSALRDVGRALGFSGEQISALTRSMAWWDKRDQLPARLRDIGLDPDGPRVAKWLALTEQLVGFPRHLSQHVGGFVISEGPIARLVPVENAAMAERSVIQWDKEDLESLGLLKVDVLALGMLSVIRRALEMVNRWRGTTLTLDTIPPKDTATFDALCAADSVGVFQVESRAQMAMLPRLKPRRFYDLVVQVAIVRPGPIQGDMVHPYLARRNDRAMAARELARLPEPVRAVLERTLGVSIFQEQVMKLAEVAAGFTPGEADELRRAMASWRRKGHMQQFKEKLRIGMKERGYPVEFSESLCRQIEGFGEYGFPESHAASFALLAYASAWLKRHEPEAFLAALLNSQPMGFYRPAQLIQDARRHGVQVLPVDVCHSGWDSALHLNGAPRPAVRLGLREIKGLNQAAGERIEVARQQAPFASLSDLATRAGLGRADLDRLAAADALQGLSGHRRDALWATAGLHRQGDLFDTAPPQEAAVHLPPQAEGESLVSDYASLGFTLGRHPLSLLRERLTAARFLRARDLLTRDHGALVRVAGIVTCRQRPGTASGVVFVTLEDETGMHNVIVHAALAERQRRELLGTRLLGVYGLLQREGRVIHVLAKRLVGLDAWLGALDTQSRDFR</sequence>
<gene>
    <name evidence="9" type="primary">dnaE2</name>
    <name evidence="11" type="ORF">G3580_10170</name>
</gene>
<dbReference type="InterPro" id="IPR029460">
    <property type="entry name" value="DNAPol_HHH"/>
</dbReference>
<dbReference type="RefSeq" id="WP_173765180.1">
    <property type="nucleotide sequence ID" value="NZ_CP048836.1"/>
</dbReference>
<accession>A0A6C1B3L0</accession>
<evidence type="ECO:0000256" key="7">
    <source>
        <dbReference type="ARBA" id="ARBA00023204"/>
    </source>
</evidence>
<keyword evidence="5 9" id="KW-0227">DNA damage</keyword>
<dbReference type="GO" id="GO:0008408">
    <property type="term" value="F:3'-5' exonuclease activity"/>
    <property type="evidence" value="ECO:0007669"/>
    <property type="project" value="InterPro"/>
</dbReference>
<dbReference type="SUPFAM" id="SSF89550">
    <property type="entry name" value="PHP domain-like"/>
    <property type="match status" value="1"/>
</dbReference>
<keyword evidence="1 9" id="KW-0963">Cytoplasm</keyword>
<comment type="catalytic activity">
    <reaction evidence="8 9">
        <text>DNA(n) + a 2'-deoxyribonucleoside 5'-triphosphate = DNA(n+1) + diphosphate</text>
        <dbReference type="Rhea" id="RHEA:22508"/>
        <dbReference type="Rhea" id="RHEA-COMP:17339"/>
        <dbReference type="Rhea" id="RHEA-COMP:17340"/>
        <dbReference type="ChEBI" id="CHEBI:33019"/>
        <dbReference type="ChEBI" id="CHEBI:61560"/>
        <dbReference type="ChEBI" id="CHEBI:173112"/>
        <dbReference type="EC" id="2.7.7.7"/>
    </reaction>
</comment>
<dbReference type="Pfam" id="PF07733">
    <property type="entry name" value="DNA_pol3_alpha"/>
    <property type="match status" value="1"/>
</dbReference>
<evidence type="ECO:0000256" key="4">
    <source>
        <dbReference type="ARBA" id="ARBA00022705"/>
    </source>
</evidence>
<evidence type="ECO:0000256" key="6">
    <source>
        <dbReference type="ARBA" id="ARBA00022932"/>
    </source>
</evidence>
<dbReference type="SMART" id="SM00481">
    <property type="entry name" value="POLIIIAc"/>
    <property type="match status" value="1"/>
</dbReference>
<dbReference type="InterPro" id="IPR004013">
    <property type="entry name" value="PHP_dom"/>
</dbReference>
<dbReference type="InterPro" id="IPR011708">
    <property type="entry name" value="DNA_pol3_alpha_NTPase_dom"/>
</dbReference>
<keyword evidence="3 9" id="KW-0548">Nucleotidyltransferase</keyword>
<dbReference type="GO" id="GO:0006260">
    <property type="term" value="P:DNA replication"/>
    <property type="evidence" value="ECO:0007669"/>
    <property type="project" value="UniProtKB-KW"/>
</dbReference>
<dbReference type="CDD" id="cd04485">
    <property type="entry name" value="DnaE_OBF"/>
    <property type="match status" value="1"/>
</dbReference>
<dbReference type="Proteomes" id="UP000501991">
    <property type="component" value="Chromosome"/>
</dbReference>
<dbReference type="InterPro" id="IPR023073">
    <property type="entry name" value="DnaE2"/>
</dbReference>
<dbReference type="EC" id="2.7.7.7" evidence="9"/>
<dbReference type="KEGG" id="azq:G3580_10170"/>
<dbReference type="Gene3D" id="3.20.20.140">
    <property type="entry name" value="Metal-dependent hydrolases"/>
    <property type="match status" value="1"/>
</dbReference>
<keyword evidence="7 9" id="KW-0234">DNA repair</keyword>
<keyword evidence="4 9" id="KW-0235">DNA replication</keyword>
<evidence type="ECO:0000256" key="3">
    <source>
        <dbReference type="ARBA" id="ARBA00022695"/>
    </source>
</evidence>
<dbReference type="InterPro" id="IPR004805">
    <property type="entry name" value="DnaE2/DnaE/PolC"/>
</dbReference>